<evidence type="ECO:0000313" key="5">
    <source>
        <dbReference type="Proteomes" id="UP000605361"/>
    </source>
</evidence>
<feature type="domain" description="Hydantoinase A/oxoprolinase" evidence="2">
    <location>
        <begin position="200"/>
        <end position="276"/>
    </location>
</feature>
<dbReference type="PANTHER" id="PTHR11365:SF23">
    <property type="entry name" value="HYPOTHETICAL 5-OXOPROLINASE (EUROFUNG)-RELATED"/>
    <property type="match status" value="1"/>
</dbReference>
<feature type="domain" description="Hydantoinase A/oxoprolinase" evidence="2">
    <location>
        <begin position="299"/>
        <end position="510"/>
    </location>
</feature>
<proteinExistence type="predicted"/>
<dbReference type="InterPro" id="IPR045079">
    <property type="entry name" value="Oxoprolinase-like"/>
</dbReference>
<sequence length="699" mass="74174">MSYRVAMDIGGTFTDVVCYDERTGAVTAAKAPTTPEDLAEGVFAALSRAVNDPAGISFFVHGTTQGLNALLERKGARVLLLASEGGGDVYRIARGNRDRMFDLRYRKPPPLVPRQDVMEAGGRLDYLGRELVPLDEESVRRAARRARVEGFEAVAVCLLFSYADPAHEVRAGDILRAELGDDVLVVLSHEVAREWREYERTSSAVLEAYTGPVVRRYLAGIERRFAERGPAVPVHVMQSSGGLVNASYAMRRPLQTLLSGPVGGTMGGVAATRLLGRGPGVDQHERGPGVGPAPGDANQARRDNAICIDMGGTSFDVSLVVNGRPDVSAEARIEGFPVLMPIVNLHTIGAGGGSIAWTEAGALRVGPESAGAVPGPACYGRGGTRATVTDANVVLGRVDPDWFAGGLMTLDVEAAGIAIATLAGELRLDPLLLAEGICDVANAKMAQAIRTLTVEHGVEPREFALVAFGGAGPMHAAFIARELGVSEVVVPRFPGAFSAWGMLEADVRRDLTHPYFRPQDTLDGADMSGNLMRLEREVLDALSGQAVPEERRRVEHAVDLRYEGQDYTLTIPLRDAAEPAGPGFLEDIAARYAEAHTSRYGHATPEAPVEFVMLRSTGFGSFPRTSTPAPEASGGAAPDVRDVIFDGAVHRTPVLRRSGLDGELAGPAIVVEETATTVVPPGCLAAVDDNGFLLLKVNT</sequence>
<keyword evidence="5" id="KW-1185">Reference proteome</keyword>
<evidence type="ECO:0000259" key="2">
    <source>
        <dbReference type="Pfam" id="PF01968"/>
    </source>
</evidence>
<feature type="region of interest" description="Disordered" evidence="1">
    <location>
        <begin position="279"/>
        <end position="298"/>
    </location>
</feature>
<reference evidence="4" key="1">
    <citation type="submission" date="2020-11" db="EMBL/GenBank/DDBJ databases">
        <title>Whole-genome analyses of Nonomuraea sp. K274.</title>
        <authorList>
            <person name="Veyisoglu A."/>
        </authorList>
    </citation>
    <scope>NUCLEOTIDE SEQUENCE</scope>
    <source>
        <strain evidence="4">K274</strain>
    </source>
</reference>
<protein>
    <submittedName>
        <fullName evidence="4">Hydantoinase/oxoprolinase family protein</fullName>
    </submittedName>
</protein>
<accession>A0A931F3I4</accession>
<dbReference type="EMBL" id="JADOGI010000103">
    <property type="protein sequence ID" value="MBF8189833.1"/>
    <property type="molecule type" value="Genomic_DNA"/>
</dbReference>
<feature type="domain" description="Hydantoinase/oxoprolinase N-terminal" evidence="3">
    <location>
        <begin position="4"/>
        <end position="178"/>
    </location>
</feature>
<evidence type="ECO:0000256" key="1">
    <source>
        <dbReference type="SAM" id="MobiDB-lite"/>
    </source>
</evidence>
<organism evidence="4 5">
    <name type="scientific">Nonomuraea cypriaca</name>
    <dbReference type="NCBI Taxonomy" id="1187855"/>
    <lineage>
        <taxon>Bacteria</taxon>
        <taxon>Bacillati</taxon>
        <taxon>Actinomycetota</taxon>
        <taxon>Actinomycetes</taxon>
        <taxon>Streptosporangiales</taxon>
        <taxon>Streptosporangiaceae</taxon>
        <taxon>Nonomuraea</taxon>
    </lineage>
</organism>
<dbReference type="GO" id="GO:0017168">
    <property type="term" value="F:5-oxoprolinase (ATP-hydrolyzing) activity"/>
    <property type="evidence" value="ECO:0007669"/>
    <property type="project" value="TreeGrafter"/>
</dbReference>
<dbReference type="PANTHER" id="PTHR11365">
    <property type="entry name" value="5-OXOPROLINASE RELATED"/>
    <property type="match status" value="1"/>
</dbReference>
<dbReference type="InterPro" id="IPR043129">
    <property type="entry name" value="ATPase_NBD"/>
</dbReference>
<name>A0A931F3I4_9ACTN</name>
<dbReference type="Proteomes" id="UP000605361">
    <property type="component" value="Unassembled WGS sequence"/>
</dbReference>
<dbReference type="GO" id="GO:0006749">
    <property type="term" value="P:glutathione metabolic process"/>
    <property type="evidence" value="ECO:0007669"/>
    <property type="project" value="TreeGrafter"/>
</dbReference>
<dbReference type="InterPro" id="IPR002821">
    <property type="entry name" value="Hydantoinase_A"/>
</dbReference>
<dbReference type="Pfam" id="PF05378">
    <property type="entry name" value="Hydant_A_N"/>
    <property type="match status" value="1"/>
</dbReference>
<dbReference type="RefSeq" id="WP_195898765.1">
    <property type="nucleotide sequence ID" value="NZ_JADOGI010000103.1"/>
</dbReference>
<dbReference type="InterPro" id="IPR008040">
    <property type="entry name" value="Hydant_A_N"/>
</dbReference>
<dbReference type="AlphaFoldDB" id="A0A931F3I4"/>
<dbReference type="Pfam" id="PF01968">
    <property type="entry name" value="Hydantoinase_A"/>
    <property type="match status" value="2"/>
</dbReference>
<gene>
    <name evidence="4" type="ORF">ITP53_29735</name>
</gene>
<comment type="caution">
    <text evidence="4">The sequence shown here is derived from an EMBL/GenBank/DDBJ whole genome shotgun (WGS) entry which is preliminary data.</text>
</comment>
<evidence type="ECO:0000259" key="3">
    <source>
        <dbReference type="Pfam" id="PF05378"/>
    </source>
</evidence>
<dbReference type="SUPFAM" id="SSF53067">
    <property type="entry name" value="Actin-like ATPase domain"/>
    <property type="match status" value="1"/>
</dbReference>
<dbReference type="GO" id="GO:0005829">
    <property type="term" value="C:cytosol"/>
    <property type="evidence" value="ECO:0007669"/>
    <property type="project" value="TreeGrafter"/>
</dbReference>
<evidence type="ECO:0000313" key="4">
    <source>
        <dbReference type="EMBL" id="MBF8189833.1"/>
    </source>
</evidence>